<evidence type="ECO:0000259" key="2">
    <source>
        <dbReference type="Pfam" id="PF12867"/>
    </source>
</evidence>
<gene>
    <name evidence="3" type="ORF">Dcar01_00875</name>
</gene>
<keyword evidence="4" id="KW-1185">Reference proteome</keyword>
<organism evidence="3 4">
    <name type="scientific">Deinococcus carri</name>
    <dbReference type="NCBI Taxonomy" id="1211323"/>
    <lineage>
        <taxon>Bacteria</taxon>
        <taxon>Thermotogati</taxon>
        <taxon>Deinococcota</taxon>
        <taxon>Deinococci</taxon>
        <taxon>Deinococcales</taxon>
        <taxon>Deinococcaceae</taxon>
        <taxon>Deinococcus</taxon>
    </lineage>
</organism>
<protein>
    <recommendedName>
        <fullName evidence="2">DinB-like domain-containing protein</fullName>
    </recommendedName>
</protein>
<dbReference type="InterPro" id="IPR034660">
    <property type="entry name" value="DinB/YfiT-like"/>
</dbReference>
<dbReference type="Proteomes" id="UP001401887">
    <property type="component" value="Unassembled WGS sequence"/>
</dbReference>
<feature type="region of interest" description="Disordered" evidence="1">
    <location>
        <begin position="164"/>
        <end position="183"/>
    </location>
</feature>
<dbReference type="SUPFAM" id="SSF109854">
    <property type="entry name" value="DinB/YfiT-like putative metalloenzymes"/>
    <property type="match status" value="1"/>
</dbReference>
<reference evidence="3 4" key="1">
    <citation type="submission" date="2024-02" db="EMBL/GenBank/DDBJ databases">
        <title>Deinococcus carri NBRC 110142.</title>
        <authorList>
            <person name="Ichikawa N."/>
            <person name="Katano-Makiyama Y."/>
            <person name="Hidaka K."/>
        </authorList>
    </citation>
    <scope>NUCLEOTIDE SEQUENCE [LARGE SCALE GENOMIC DNA]</scope>
    <source>
        <strain evidence="3 4">NBRC 110142</strain>
    </source>
</reference>
<evidence type="ECO:0000313" key="3">
    <source>
        <dbReference type="EMBL" id="GAA5512161.1"/>
    </source>
</evidence>
<dbReference type="EMBL" id="BAABRP010000001">
    <property type="protein sequence ID" value="GAA5512161.1"/>
    <property type="molecule type" value="Genomic_DNA"/>
</dbReference>
<evidence type="ECO:0000313" key="4">
    <source>
        <dbReference type="Proteomes" id="UP001401887"/>
    </source>
</evidence>
<proteinExistence type="predicted"/>
<evidence type="ECO:0000256" key="1">
    <source>
        <dbReference type="SAM" id="MobiDB-lite"/>
    </source>
</evidence>
<comment type="caution">
    <text evidence="3">The sequence shown here is derived from an EMBL/GenBank/DDBJ whole genome shotgun (WGS) entry which is preliminary data.</text>
</comment>
<accession>A0ABP9W474</accession>
<name>A0ABP9W474_9DEIO</name>
<dbReference type="InterPro" id="IPR024775">
    <property type="entry name" value="DinB-like"/>
</dbReference>
<dbReference type="Gene3D" id="1.20.120.450">
    <property type="entry name" value="dinb family like domain"/>
    <property type="match status" value="1"/>
</dbReference>
<feature type="region of interest" description="Disordered" evidence="1">
    <location>
        <begin position="80"/>
        <end position="109"/>
    </location>
</feature>
<feature type="domain" description="DinB-like" evidence="2">
    <location>
        <begin position="28"/>
        <end position="166"/>
    </location>
</feature>
<sequence>MTQPSPQEQVAALRTAFPTSEVLAQRLEQELDAFEQTLRAALPHWDTRMPDRTWSPAQEAEHTILVNEGTGRIVRLLLSEKPLRPTPQEPGRTTEDGRRLAPAGLEPGPEQPLEALLARHAATRALLEQVRAEANPGRTFFHPFMGMLDAQDWLRMTTWHTGSHRRSLQRGLERLNAGEPAGA</sequence>
<dbReference type="Pfam" id="PF12867">
    <property type="entry name" value="DinB_2"/>
    <property type="match status" value="1"/>
</dbReference>
<dbReference type="RefSeq" id="WP_345461432.1">
    <property type="nucleotide sequence ID" value="NZ_BAABRP010000001.1"/>
</dbReference>